<dbReference type="RefSeq" id="WP_188694033.1">
    <property type="nucleotide sequence ID" value="NZ_BMIR01000010.1"/>
</dbReference>
<keyword evidence="8 12" id="KW-0378">Hydrolase</keyword>
<dbReference type="PRINTS" id="PR00727">
    <property type="entry name" value="LEADERPTASE"/>
</dbReference>
<dbReference type="InterPro" id="IPR019756">
    <property type="entry name" value="Pept_S26A_signal_pept_1_Ser-AS"/>
</dbReference>
<evidence type="ECO:0000256" key="11">
    <source>
        <dbReference type="PIRSR" id="PIRSR600223-1"/>
    </source>
</evidence>
<dbReference type="InterPro" id="IPR036286">
    <property type="entry name" value="LexA/Signal_pep-like_sf"/>
</dbReference>
<evidence type="ECO:0000259" key="14">
    <source>
        <dbReference type="Pfam" id="PF10502"/>
    </source>
</evidence>
<comment type="subcellular location">
    <subcellularLocation>
        <location evidence="2">Cell membrane</location>
        <topology evidence="2">Single-pass type II membrane protein</topology>
    </subcellularLocation>
    <subcellularLocation>
        <location evidence="13">Membrane</location>
        <topology evidence="13">Single-pass type II membrane protein</topology>
    </subcellularLocation>
</comment>
<gene>
    <name evidence="15" type="primary">sipT</name>
    <name evidence="15" type="ORF">GCM10011391_23550</name>
</gene>
<dbReference type="GO" id="GO:0009003">
    <property type="term" value="F:signal peptidase activity"/>
    <property type="evidence" value="ECO:0007669"/>
    <property type="project" value="UniProtKB-EC"/>
</dbReference>
<dbReference type="InterPro" id="IPR019533">
    <property type="entry name" value="Peptidase_S26"/>
</dbReference>
<dbReference type="Proteomes" id="UP000628775">
    <property type="component" value="Unassembled WGS sequence"/>
</dbReference>
<dbReference type="GO" id="GO:0004252">
    <property type="term" value="F:serine-type endopeptidase activity"/>
    <property type="evidence" value="ECO:0007669"/>
    <property type="project" value="InterPro"/>
</dbReference>
<evidence type="ECO:0000256" key="4">
    <source>
        <dbReference type="ARBA" id="ARBA00013208"/>
    </source>
</evidence>
<reference evidence="15" key="2">
    <citation type="submission" date="2020-09" db="EMBL/GenBank/DDBJ databases">
        <authorList>
            <person name="Sun Q."/>
            <person name="Zhou Y."/>
        </authorList>
    </citation>
    <scope>NUCLEOTIDE SEQUENCE</scope>
    <source>
        <strain evidence="15">CGMCC 1.15371</strain>
    </source>
</reference>
<evidence type="ECO:0000256" key="7">
    <source>
        <dbReference type="ARBA" id="ARBA00022692"/>
    </source>
</evidence>
<dbReference type="EC" id="3.4.21.89" evidence="4 12"/>
<dbReference type="PROSITE" id="PS00761">
    <property type="entry name" value="SPASE_I_3"/>
    <property type="match status" value="1"/>
</dbReference>
<evidence type="ECO:0000256" key="6">
    <source>
        <dbReference type="ARBA" id="ARBA00022670"/>
    </source>
</evidence>
<evidence type="ECO:0000256" key="8">
    <source>
        <dbReference type="ARBA" id="ARBA00022801"/>
    </source>
</evidence>
<evidence type="ECO:0000256" key="9">
    <source>
        <dbReference type="ARBA" id="ARBA00022989"/>
    </source>
</evidence>
<evidence type="ECO:0000256" key="10">
    <source>
        <dbReference type="ARBA" id="ARBA00023136"/>
    </source>
</evidence>
<dbReference type="Gene3D" id="2.10.109.10">
    <property type="entry name" value="Umud Fragment, subunit A"/>
    <property type="match status" value="1"/>
</dbReference>
<feature type="active site" evidence="11">
    <location>
        <position position="37"/>
    </location>
</feature>
<keyword evidence="7 12" id="KW-0812">Transmembrane</keyword>
<organism evidence="15 16">
    <name type="scientific">Pullulanibacillus camelliae</name>
    <dbReference type="NCBI Taxonomy" id="1707096"/>
    <lineage>
        <taxon>Bacteria</taxon>
        <taxon>Bacillati</taxon>
        <taxon>Bacillota</taxon>
        <taxon>Bacilli</taxon>
        <taxon>Bacillales</taxon>
        <taxon>Sporolactobacillaceae</taxon>
        <taxon>Pullulanibacillus</taxon>
    </lineage>
</organism>
<dbReference type="PROSITE" id="PS00501">
    <property type="entry name" value="SPASE_I_1"/>
    <property type="match status" value="1"/>
</dbReference>
<evidence type="ECO:0000256" key="2">
    <source>
        <dbReference type="ARBA" id="ARBA00004401"/>
    </source>
</evidence>
<feature type="active site" evidence="11">
    <location>
        <position position="78"/>
    </location>
</feature>
<dbReference type="InterPro" id="IPR019757">
    <property type="entry name" value="Pept_S26A_signal_pept_1_Lys-AS"/>
</dbReference>
<keyword evidence="6 12" id="KW-0645">Protease</keyword>
<dbReference type="Pfam" id="PF10502">
    <property type="entry name" value="Peptidase_S26"/>
    <property type="match status" value="1"/>
</dbReference>
<evidence type="ECO:0000313" key="15">
    <source>
        <dbReference type="EMBL" id="GGE44060.1"/>
    </source>
</evidence>
<keyword evidence="10 12" id="KW-0472">Membrane</keyword>
<evidence type="ECO:0000256" key="13">
    <source>
        <dbReference type="RuleBase" id="RU362042"/>
    </source>
</evidence>
<evidence type="ECO:0000256" key="3">
    <source>
        <dbReference type="ARBA" id="ARBA00009370"/>
    </source>
</evidence>
<dbReference type="PROSITE" id="PS00760">
    <property type="entry name" value="SPASE_I_2"/>
    <property type="match status" value="1"/>
</dbReference>
<comment type="caution">
    <text evidence="15">The sequence shown here is derived from an EMBL/GenBank/DDBJ whole genome shotgun (WGS) entry which is preliminary data.</text>
</comment>
<dbReference type="GO" id="GO:0005886">
    <property type="term" value="C:plasma membrane"/>
    <property type="evidence" value="ECO:0007669"/>
    <property type="project" value="UniProtKB-SubCell"/>
</dbReference>
<dbReference type="PANTHER" id="PTHR43390">
    <property type="entry name" value="SIGNAL PEPTIDASE I"/>
    <property type="match status" value="1"/>
</dbReference>
<evidence type="ECO:0000256" key="12">
    <source>
        <dbReference type="RuleBase" id="RU003993"/>
    </source>
</evidence>
<feature type="transmembrane region" description="Helical" evidence="12">
    <location>
        <begin position="12"/>
        <end position="33"/>
    </location>
</feature>
<keyword evidence="16" id="KW-1185">Reference proteome</keyword>
<dbReference type="InterPro" id="IPR000223">
    <property type="entry name" value="Pept_S26A_signal_pept_1"/>
</dbReference>
<dbReference type="NCBIfam" id="TIGR02227">
    <property type="entry name" value="sigpep_I_bact"/>
    <property type="match status" value="1"/>
</dbReference>
<reference evidence="15" key="1">
    <citation type="journal article" date="2014" name="Int. J. Syst. Evol. Microbiol.">
        <title>Complete genome sequence of Corynebacterium casei LMG S-19264T (=DSM 44701T), isolated from a smear-ripened cheese.</title>
        <authorList>
            <consortium name="US DOE Joint Genome Institute (JGI-PGF)"/>
            <person name="Walter F."/>
            <person name="Albersmeier A."/>
            <person name="Kalinowski J."/>
            <person name="Ruckert C."/>
        </authorList>
    </citation>
    <scope>NUCLEOTIDE SEQUENCE</scope>
    <source>
        <strain evidence="15">CGMCC 1.15371</strain>
    </source>
</reference>
<sequence length="186" mass="21469">MKKGEALSWIKTIALALIIALVVRHFLFGNYVVQGKSMQPTFQDGNRLIVNKIDYDISKPKRFDVIVFHATKTDDYIKRVIGLPGDKIAYKHDVLYVNGQPVKEPYLEPYKKDLTTGQLTEDFTLKGKTGQTRVPKDKLWVMGDNRRVSEDSRYFGFVDMKQVVGKVDLRYYPFDQTKLFAFHNGL</sequence>
<dbReference type="CDD" id="cd06530">
    <property type="entry name" value="S26_SPase_I"/>
    <property type="match status" value="1"/>
</dbReference>
<dbReference type="AlphaFoldDB" id="A0A8J2YIB9"/>
<dbReference type="EMBL" id="BMIR01000010">
    <property type="protein sequence ID" value="GGE44060.1"/>
    <property type="molecule type" value="Genomic_DNA"/>
</dbReference>
<comment type="catalytic activity">
    <reaction evidence="1 12">
        <text>Cleavage of hydrophobic, N-terminal signal or leader sequences from secreted and periplasmic proteins.</text>
        <dbReference type="EC" id="3.4.21.89"/>
    </reaction>
</comment>
<feature type="domain" description="Peptidase S26" evidence="14">
    <location>
        <begin position="7"/>
        <end position="172"/>
    </location>
</feature>
<protein>
    <recommendedName>
        <fullName evidence="4 12">Signal peptidase I</fullName>
        <ecNumber evidence="4 12">3.4.21.89</ecNumber>
    </recommendedName>
</protein>
<dbReference type="SUPFAM" id="SSF51306">
    <property type="entry name" value="LexA/Signal peptidase"/>
    <property type="match status" value="1"/>
</dbReference>
<accession>A0A8J2YIB9</accession>
<evidence type="ECO:0000256" key="1">
    <source>
        <dbReference type="ARBA" id="ARBA00000677"/>
    </source>
</evidence>
<proteinExistence type="inferred from homology"/>
<keyword evidence="5" id="KW-1003">Cell membrane</keyword>
<name>A0A8J2YIB9_9BACL</name>
<comment type="similarity">
    <text evidence="3 13">Belongs to the peptidase S26 family.</text>
</comment>
<dbReference type="PANTHER" id="PTHR43390:SF1">
    <property type="entry name" value="CHLOROPLAST PROCESSING PEPTIDASE"/>
    <property type="match status" value="1"/>
</dbReference>
<keyword evidence="9 12" id="KW-1133">Transmembrane helix</keyword>
<evidence type="ECO:0000313" key="16">
    <source>
        <dbReference type="Proteomes" id="UP000628775"/>
    </source>
</evidence>
<evidence type="ECO:0000256" key="5">
    <source>
        <dbReference type="ARBA" id="ARBA00022475"/>
    </source>
</evidence>
<dbReference type="GO" id="GO:0006465">
    <property type="term" value="P:signal peptide processing"/>
    <property type="evidence" value="ECO:0007669"/>
    <property type="project" value="InterPro"/>
</dbReference>
<dbReference type="FunFam" id="2.10.109.10:FF:000008">
    <property type="entry name" value="Signal peptidase I"/>
    <property type="match status" value="1"/>
</dbReference>
<dbReference type="InterPro" id="IPR019758">
    <property type="entry name" value="Pept_S26A_signal_pept_1_CS"/>
</dbReference>